<dbReference type="EMBL" id="GBRH01210232">
    <property type="protein sequence ID" value="JAD87663.1"/>
    <property type="molecule type" value="Transcribed_RNA"/>
</dbReference>
<name>A0A0A9DLW7_ARUDO</name>
<reference evidence="2" key="1">
    <citation type="submission" date="2014-09" db="EMBL/GenBank/DDBJ databases">
        <authorList>
            <person name="Magalhaes I.L.F."/>
            <person name="Oliveira U."/>
            <person name="Santos F.R."/>
            <person name="Vidigal T.H.D.A."/>
            <person name="Brescovit A.D."/>
            <person name="Santos A.J."/>
        </authorList>
    </citation>
    <scope>NUCLEOTIDE SEQUENCE</scope>
    <source>
        <tissue evidence="2">Shoot tissue taken approximately 20 cm above the soil surface</tissue>
    </source>
</reference>
<sequence>MKDWKTGSLSPNRTLASRRRRGRRRVSRYGIARSLGLKLFYLY</sequence>
<organism evidence="2">
    <name type="scientific">Arundo donax</name>
    <name type="common">Giant reed</name>
    <name type="synonym">Donax arundinaceus</name>
    <dbReference type="NCBI Taxonomy" id="35708"/>
    <lineage>
        <taxon>Eukaryota</taxon>
        <taxon>Viridiplantae</taxon>
        <taxon>Streptophyta</taxon>
        <taxon>Embryophyta</taxon>
        <taxon>Tracheophyta</taxon>
        <taxon>Spermatophyta</taxon>
        <taxon>Magnoliopsida</taxon>
        <taxon>Liliopsida</taxon>
        <taxon>Poales</taxon>
        <taxon>Poaceae</taxon>
        <taxon>PACMAD clade</taxon>
        <taxon>Arundinoideae</taxon>
        <taxon>Arundineae</taxon>
        <taxon>Arundo</taxon>
    </lineage>
</organism>
<dbReference type="AlphaFoldDB" id="A0A0A9DLW7"/>
<evidence type="ECO:0000256" key="1">
    <source>
        <dbReference type="SAM" id="MobiDB-lite"/>
    </source>
</evidence>
<protein>
    <submittedName>
        <fullName evidence="2">Uncharacterized protein</fullName>
    </submittedName>
</protein>
<feature type="region of interest" description="Disordered" evidence="1">
    <location>
        <begin position="1"/>
        <end position="21"/>
    </location>
</feature>
<evidence type="ECO:0000313" key="2">
    <source>
        <dbReference type="EMBL" id="JAD87663.1"/>
    </source>
</evidence>
<proteinExistence type="predicted"/>
<accession>A0A0A9DLW7</accession>
<reference evidence="2" key="2">
    <citation type="journal article" date="2015" name="Data Brief">
        <title>Shoot transcriptome of the giant reed, Arundo donax.</title>
        <authorList>
            <person name="Barrero R.A."/>
            <person name="Guerrero F.D."/>
            <person name="Moolhuijzen P."/>
            <person name="Goolsby J.A."/>
            <person name="Tidwell J."/>
            <person name="Bellgard S.E."/>
            <person name="Bellgard M.I."/>
        </authorList>
    </citation>
    <scope>NUCLEOTIDE SEQUENCE</scope>
    <source>
        <tissue evidence="2">Shoot tissue taken approximately 20 cm above the soil surface</tissue>
    </source>
</reference>